<dbReference type="FunFam" id="4.10.75.10:FF:000001">
    <property type="entry name" value="Anosmin 1"/>
    <property type="match status" value="1"/>
</dbReference>
<evidence type="ECO:0000259" key="1">
    <source>
        <dbReference type="PROSITE" id="PS51390"/>
    </source>
</evidence>
<name>A0AAV2LXZ1_KNICA</name>
<accession>A0AAV2LXZ1</accession>
<dbReference type="SUPFAM" id="SSF57256">
    <property type="entry name" value="Elafin-like"/>
    <property type="match status" value="2"/>
</dbReference>
<keyword evidence="3" id="KW-1185">Reference proteome</keyword>
<dbReference type="GO" id="GO:0019731">
    <property type="term" value="P:antibacterial humoral response"/>
    <property type="evidence" value="ECO:0007669"/>
    <property type="project" value="TreeGrafter"/>
</dbReference>
<dbReference type="SMART" id="SM00217">
    <property type="entry name" value="WAP"/>
    <property type="match status" value="2"/>
</dbReference>
<feature type="domain" description="WAP" evidence="1">
    <location>
        <begin position="59"/>
        <end position="103"/>
    </location>
</feature>
<organism evidence="2 3">
    <name type="scientific">Knipowitschia caucasica</name>
    <name type="common">Caucasian dwarf goby</name>
    <name type="synonym">Pomatoschistus caucasicus</name>
    <dbReference type="NCBI Taxonomy" id="637954"/>
    <lineage>
        <taxon>Eukaryota</taxon>
        <taxon>Metazoa</taxon>
        <taxon>Chordata</taxon>
        <taxon>Craniata</taxon>
        <taxon>Vertebrata</taxon>
        <taxon>Euteleostomi</taxon>
        <taxon>Actinopterygii</taxon>
        <taxon>Neopterygii</taxon>
        <taxon>Teleostei</taxon>
        <taxon>Neoteleostei</taxon>
        <taxon>Acanthomorphata</taxon>
        <taxon>Gobiaria</taxon>
        <taxon>Gobiiformes</taxon>
        <taxon>Gobioidei</taxon>
        <taxon>Gobiidae</taxon>
        <taxon>Gobiinae</taxon>
        <taxon>Knipowitschia</taxon>
    </lineage>
</organism>
<dbReference type="GO" id="GO:0045087">
    <property type="term" value="P:innate immune response"/>
    <property type="evidence" value="ECO:0007669"/>
    <property type="project" value="TreeGrafter"/>
</dbReference>
<dbReference type="Gene3D" id="4.10.75.10">
    <property type="entry name" value="Elafin-like"/>
    <property type="match status" value="2"/>
</dbReference>
<proteinExistence type="predicted"/>
<dbReference type="Proteomes" id="UP001497482">
    <property type="component" value="Chromosome 5"/>
</dbReference>
<reference evidence="2 3" key="1">
    <citation type="submission" date="2024-04" db="EMBL/GenBank/DDBJ databases">
        <authorList>
            <person name="Waldvogel A.-M."/>
            <person name="Schoenle A."/>
        </authorList>
    </citation>
    <scope>NUCLEOTIDE SEQUENCE [LARGE SCALE GENOMIC DNA]</scope>
</reference>
<evidence type="ECO:0000313" key="3">
    <source>
        <dbReference type="Proteomes" id="UP001497482"/>
    </source>
</evidence>
<dbReference type="PRINTS" id="PR00003">
    <property type="entry name" value="4DISULPHCORE"/>
</dbReference>
<dbReference type="InterPro" id="IPR050514">
    <property type="entry name" value="WAP_four-disulfide_core"/>
</dbReference>
<dbReference type="EMBL" id="OZ035827">
    <property type="protein sequence ID" value="CAL1605933.1"/>
    <property type="molecule type" value="Genomic_DNA"/>
</dbReference>
<dbReference type="PANTHER" id="PTHR19441">
    <property type="entry name" value="WHEY ACDIC PROTEIN WAP"/>
    <property type="match status" value="1"/>
</dbReference>
<dbReference type="PANTHER" id="PTHR19441:SF95">
    <property type="entry name" value="PERLWAPIN ISOFORM X1"/>
    <property type="match status" value="1"/>
</dbReference>
<dbReference type="GO" id="GO:0005615">
    <property type="term" value="C:extracellular space"/>
    <property type="evidence" value="ECO:0007669"/>
    <property type="project" value="TreeGrafter"/>
</dbReference>
<protein>
    <recommendedName>
        <fullName evidence="1">WAP domain-containing protein</fullName>
    </recommendedName>
</protein>
<dbReference type="InterPro" id="IPR036645">
    <property type="entry name" value="Elafin-like_sf"/>
</dbReference>
<sequence length="105" mass="11553">MDSGQAANPKDRIVKPGACPRRSWGVGMCAEYCSSDTDCEGHMKCCYNGCGHECMEPYKVKRGRCPLPQPSQMCAEFCHHDGQCPEEQKCCRTSCGHACSEVQPC</sequence>
<dbReference type="GO" id="GO:0004867">
    <property type="term" value="F:serine-type endopeptidase inhibitor activity"/>
    <property type="evidence" value="ECO:0007669"/>
    <property type="project" value="TreeGrafter"/>
</dbReference>
<dbReference type="InterPro" id="IPR008197">
    <property type="entry name" value="WAP_dom"/>
</dbReference>
<evidence type="ECO:0000313" key="2">
    <source>
        <dbReference type="EMBL" id="CAL1605933.1"/>
    </source>
</evidence>
<dbReference type="Pfam" id="PF00095">
    <property type="entry name" value="WAP"/>
    <property type="match status" value="2"/>
</dbReference>
<feature type="domain" description="WAP" evidence="1">
    <location>
        <begin position="12"/>
        <end position="58"/>
    </location>
</feature>
<dbReference type="PROSITE" id="PS51390">
    <property type="entry name" value="WAP"/>
    <property type="match status" value="2"/>
</dbReference>
<gene>
    <name evidence="2" type="ORF">KC01_LOCUS33225</name>
</gene>
<dbReference type="AlphaFoldDB" id="A0AAV2LXZ1"/>